<keyword evidence="3" id="KW-1185">Reference proteome</keyword>
<sequence>MNKHNPSLMAEELEELSGMLSVMTQVAGADADCEIYRTLRAAWRKAVKIEKWFSEMETARNA</sequence>
<reference evidence="3" key="1">
    <citation type="submission" date="2017-09" db="EMBL/GenBank/DDBJ databases">
        <title>FDA dAtabase for Regulatory Grade micrObial Sequences (FDA-ARGOS): Supporting development and validation of Infectious Disease Dx tests.</title>
        <authorList>
            <person name="Minogue T."/>
            <person name="Wolcott M."/>
            <person name="Wasieloski L."/>
            <person name="Aguilar W."/>
            <person name="Moore D."/>
            <person name="Tallon L."/>
            <person name="Sadzewicz L."/>
            <person name="Ott S."/>
            <person name="Zhao X."/>
            <person name="Nagaraj S."/>
            <person name="Vavikolanu K."/>
            <person name="Aluvathingal J."/>
            <person name="Nadendla S."/>
            <person name="Sichtig H."/>
        </authorList>
    </citation>
    <scope>NUCLEOTIDE SEQUENCE [LARGE SCALE GENOMIC DNA]</scope>
    <source>
        <strain evidence="3">FDAARGOS_387</strain>
    </source>
</reference>
<evidence type="ECO:0000313" key="3">
    <source>
        <dbReference type="Proteomes" id="UP000224974"/>
    </source>
</evidence>
<gene>
    <name evidence="1" type="ORF">CRN84_17865</name>
    <name evidence="2" type="ORF">NCTC12282_04941</name>
</gene>
<name>A0A2C6DRI1_9GAMM</name>
<reference evidence="1" key="2">
    <citation type="submission" date="2017-09" db="EMBL/GenBank/DDBJ databases">
        <title>FDA dAtabase for Regulatory Grade micrObial Sequences (FDA-ARGOS): Supporting development and validation of Infectious Disease Dx tests.</title>
        <authorList>
            <person name="Minogue T."/>
            <person name="Wolcott M."/>
            <person name="Wasieloski L."/>
            <person name="Aguilar W."/>
            <person name="Moore D."/>
            <person name="Tallon L.J."/>
            <person name="Sadzewicz L."/>
            <person name="Ott S."/>
            <person name="Zhao X."/>
            <person name="Nagaraj S."/>
            <person name="Vavikolanu K."/>
            <person name="Aluvathingal J."/>
            <person name="Nadendla S."/>
            <person name="Sichtig H."/>
        </authorList>
    </citation>
    <scope>NUCLEOTIDE SEQUENCE</scope>
    <source>
        <strain evidence="1">FDAARGOS_387</strain>
    </source>
</reference>
<evidence type="ECO:0000313" key="2">
    <source>
        <dbReference type="EMBL" id="VFS51289.1"/>
    </source>
</evidence>
<organism evidence="1 3">
    <name type="scientific">Budvicia aquatica</name>
    <dbReference type="NCBI Taxonomy" id="82979"/>
    <lineage>
        <taxon>Bacteria</taxon>
        <taxon>Pseudomonadati</taxon>
        <taxon>Pseudomonadota</taxon>
        <taxon>Gammaproteobacteria</taxon>
        <taxon>Enterobacterales</taxon>
        <taxon>Budviciaceae</taxon>
        <taxon>Budvicia</taxon>
    </lineage>
</organism>
<dbReference type="AlphaFoldDB" id="A0A2C6DRI1"/>
<protein>
    <submittedName>
        <fullName evidence="1">Uncharacterized protein</fullName>
    </submittedName>
</protein>
<accession>A0A2C6DRI1</accession>
<evidence type="ECO:0000313" key="4">
    <source>
        <dbReference type="Proteomes" id="UP000373449"/>
    </source>
</evidence>
<proteinExistence type="predicted"/>
<dbReference type="EMBL" id="CAADJA010000002">
    <property type="protein sequence ID" value="VFS51289.1"/>
    <property type="molecule type" value="Genomic_DNA"/>
</dbReference>
<evidence type="ECO:0000313" key="1">
    <source>
        <dbReference type="EMBL" id="PHI31065.1"/>
    </source>
</evidence>
<dbReference type="EMBL" id="PDDX01000001">
    <property type="protein sequence ID" value="PHI31065.1"/>
    <property type="molecule type" value="Genomic_DNA"/>
</dbReference>
<dbReference type="STRING" id="1111728.GCA_000427805_04557"/>
<dbReference type="Proteomes" id="UP000224974">
    <property type="component" value="Unassembled WGS sequence"/>
</dbReference>
<dbReference type="Proteomes" id="UP000373449">
    <property type="component" value="Unassembled WGS sequence"/>
</dbReference>
<dbReference type="RefSeq" id="WP_029096065.1">
    <property type="nucleotide sequence ID" value="NZ_CAADJA010000002.1"/>
</dbReference>
<reference evidence="2 4" key="3">
    <citation type="submission" date="2019-03" db="EMBL/GenBank/DDBJ databases">
        <authorList>
            <consortium name="Pathogen Informatics"/>
        </authorList>
    </citation>
    <scope>NUCLEOTIDE SEQUENCE [LARGE SCALE GENOMIC DNA]</scope>
    <source>
        <strain evidence="2 4">NCTC12282</strain>
    </source>
</reference>